<accession>A0A9P7RD61</accession>
<evidence type="ECO:0000313" key="1">
    <source>
        <dbReference type="EMBL" id="KAG7055055.1"/>
    </source>
</evidence>
<sequence>MVELWLWWGRKTSDRLAWQGHRLSDEDPCNIRVLQEQGATRYSTVGPCEFH</sequence>
<gene>
    <name evidence="1" type="ORF">JMJ77_007524</name>
</gene>
<proteinExistence type="predicted"/>
<organism evidence="1 2">
    <name type="scientific">Colletotrichum scovillei</name>
    <dbReference type="NCBI Taxonomy" id="1209932"/>
    <lineage>
        <taxon>Eukaryota</taxon>
        <taxon>Fungi</taxon>
        <taxon>Dikarya</taxon>
        <taxon>Ascomycota</taxon>
        <taxon>Pezizomycotina</taxon>
        <taxon>Sordariomycetes</taxon>
        <taxon>Hypocreomycetidae</taxon>
        <taxon>Glomerellales</taxon>
        <taxon>Glomerellaceae</taxon>
        <taxon>Colletotrichum</taxon>
        <taxon>Colletotrichum acutatum species complex</taxon>
    </lineage>
</organism>
<name>A0A9P7RD61_9PEZI</name>
<keyword evidence="2" id="KW-1185">Reference proteome</keyword>
<dbReference type="AlphaFoldDB" id="A0A9P7RD61"/>
<dbReference type="Proteomes" id="UP000699042">
    <property type="component" value="Unassembled WGS sequence"/>
</dbReference>
<dbReference type="EMBL" id="JAESDN010000002">
    <property type="protein sequence ID" value="KAG7055055.1"/>
    <property type="molecule type" value="Genomic_DNA"/>
</dbReference>
<evidence type="ECO:0000313" key="2">
    <source>
        <dbReference type="Proteomes" id="UP000699042"/>
    </source>
</evidence>
<reference evidence="1" key="1">
    <citation type="submission" date="2021-05" db="EMBL/GenBank/DDBJ databases">
        <title>Comparative genomics of three Colletotrichum scovillei strains and genetic complementation revealed genes involved fungal growth and virulence on chili pepper.</title>
        <authorList>
            <person name="Hsieh D.-K."/>
            <person name="Chuang S.-C."/>
            <person name="Chen C.-Y."/>
            <person name="Chao Y.-T."/>
            <person name="Lu M.-Y.J."/>
            <person name="Lee M.-H."/>
            <person name="Shih M.-C."/>
        </authorList>
    </citation>
    <scope>NUCLEOTIDE SEQUENCE</scope>
    <source>
        <strain evidence="1">Coll-153</strain>
    </source>
</reference>
<protein>
    <submittedName>
        <fullName evidence="1">Uncharacterized protein</fullName>
    </submittedName>
</protein>
<comment type="caution">
    <text evidence="1">The sequence shown here is derived from an EMBL/GenBank/DDBJ whole genome shotgun (WGS) entry which is preliminary data.</text>
</comment>